<keyword evidence="7" id="KW-0067">ATP-binding</keyword>
<dbReference type="Pfam" id="PF00071">
    <property type="entry name" value="Ras"/>
    <property type="match status" value="1"/>
</dbReference>
<dbReference type="GO" id="GO:0005525">
    <property type="term" value="F:GTP binding"/>
    <property type="evidence" value="ECO:0007669"/>
    <property type="project" value="InterPro"/>
</dbReference>
<evidence type="ECO:0000256" key="10">
    <source>
        <dbReference type="ARBA" id="ARBA00023175"/>
    </source>
</evidence>
<feature type="repeat" description="WD" evidence="13">
    <location>
        <begin position="1413"/>
        <end position="1454"/>
    </location>
</feature>
<dbReference type="GO" id="GO:0005737">
    <property type="term" value="C:cytoplasm"/>
    <property type="evidence" value="ECO:0007669"/>
    <property type="project" value="UniProtKB-SubCell"/>
</dbReference>
<dbReference type="Gene3D" id="3.40.50.300">
    <property type="entry name" value="P-loop containing nucleotide triphosphate hydrolases"/>
    <property type="match status" value="1"/>
</dbReference>
<dbReference type="Proteomes" id="UP000649617">
    <property type="component" value="Unassembled WGS sequence"/>
</dbReference>
<evidence type="ECO:0000256" key="12">
    <source>
        <dbReference type="ARBA" id="ARBA00023273"/>
    </source>
</evidence>
<accession>A0A812RN46</accession>
<dbReference type="SMART" id="SM00320">
    <property type="entry name" value="WD40"/>
    <property type="match status" value="6"/>
</dbReference>
<evidence type="ECO:0000256" key="6">
    <source>
        <dbReference type="ARBA" id="ARBA00022741"/>
    </source>
</evidence>
<dbReference type="GO" id="GO:0000146">
    <property type="term" value="F:microfilament motor activity"/>
    <property type="evidence" value="ECO:0007669"/>
    <property type="project" value="TreeGrafter"/>
</dbReference>
<dbReference type="InterPro" id="IPR000048">
    <property type="entry name" value="IQ_motif_EF-hand-BS"/>
</dbReference>
<name>A0A812RN46_SYMPI</name>
<comment type="caution">
    <text evidence="14">Lacks conserved residue(s) required for the propagation of feature annotation.</text>
</comment>
<evidence type="ECO:0000256" key="4">
    <source>
        <dbReference type="ARBA" id="ARBA00022574"/>
    </source>
</evidence>
<gene>
    <name evidence="19" type="primary">XI-2</name>
    <name evidence="19" type="ORF">SPIL2461_LOCUS10870</name>
</gene>
<keyword evidence="9 14" id="KW-0518">Myosin</keyword>
<evidence type="ECO:0000256" key="16">
    <source>
        <dbReference type="SAM" id="MobiDB-lite"/>
    </source>
</evidence>
<keyword evidence="15" id="KW-0175">Coiled coil</keyword>
<keyword evidence="10" id="KW-0505">Motor protein</keyword>
<evidence type="ECO:0000256" key="17">
    <source>
        <dbReference type="SAM" id="Phobius"/>
    </source>
</evidence>
<evidence type="ECO:0000256" key="1">
    <source>
        <dbReference type="ARBA" id="ARBA00004138"/>
    </source>
</evidence>
<comment type="subcellular location">
    <subcellularLocation>
        <location evidence="1">Cell projection</location>
        <location evidence="1">Cilium</location>
    </subcellularLocation>
    <subcellularLocation>
        <location evidence="2">Cytoplasm</location>
    </subcellularLocation>
</comment>
<dbReference type="PROSITE" id="PS51456">
    <property type="entry name" value="MYOSIN_MOTOR"/>
    <property type="match status" value="1"/>
</dbReference>
<dbReference type="GO" id="GO:0016020">
    <property type="term" value="C:membrane"/>
    <property type="evidence" value="ECO:0007669"/>
    <property type="project" value="TreeGrafter"/>
</dbReference>
<dbReference type="Gene3D" id="2.130.10.10">
    <property type="entry name" value="YVTN repeat-like/Quinoprotein amine dehydrogenase"/>
    <property type="match status" value="1"/>
</dbReference>
<dbReference type="SMART" id="SM00242">
    <property type="entry name" value="MYSc"/>
    <property type="match status" value="1"/>
</dbReference>
<dbReference type="EMBL" id="CAJNIZ010020857">
    <property type="protein sequence ID" value="CAE7446087.1"/>
    <property type="molecule type" value="Genomic_DNA"/>
</dbReference>
<dbReference type="Gene3D" id="1.20.5.4820">
    <property type="match status" value="1"/>
</dbReference>
<dbReference type="InterPro" id="IPR001680">
    <property type="entry name" value="WD40_rpt"/>
</dbReference>
<dbReference type="Pfam" id="PF00400">
    <property type="entry name" value="WD40"/>
    <property type="match status" value="1"/>
</dbReference>
<dbReference type="InterPro" id="IPR015943">
    <property type="entry name" value="WD40/YVTN_repeat-like_dom_sf"/>
</dbReference>
<dbReference type="PANTHER" id="PTHR13140:SF706">
    <property type="entry name" value="DILUTE CLASS UNCONVENTIONAL MYOSIN, ISOFORM C"/>
    <property type="match status" value="1"/>
</dbReference>
<keyword evidence="17" id="KW-0812">Transmembrane</keyword>
<keyword evidence="20" id="KW-1185">Reference proteome</keyword>
<feature type="compositionally biased region" description="Low complexity" evidence="16">
    <location>
        <begin position="1063"/>
        <end position="1084"/>
    </location>
</feature>
<dbReference type="InterPro" id="IPR042541">
    <property type="entry name" value="BART_sf"/>
</dbReference>
<dbReference type="InterPro" id="IPR019775">
    <property type="entry name" value="WD40_repeat_CS"/>
</dbReference>
<dbReference type="SMART" id="SM00015">
    <property type="entry name" value="IQ"/>
    <property type="match status" value="4"/>
</dbReference>
<dbReference type="Gene3D" id="3.40.850.10">
    <property type="entry name" value="Kinesin motor domain"/>
    <property type="match status" value="1"/>
</dbReference>
<comment type="caution">
    <text evidence="19">The sequence shown here is derived from an EMBL/GenBank/DDBJ whole genome shotgun (WGS) entry which is preliminary data.</text>
</comment>
<dbReference type="GO" id="GO:0005524">
    <property type="term" value="F:ATP binding"/>
    <property type="evidence" value="ECO:0007669"/>
    <property type="project" value="UniProtKB-KW"/>
</dbReference>
<dbReference type="GO" id="GO:0005929">
    <property type="term" value="C:cilium"/>
    <property type="evidence" value="ECO:0007669"/>
    <property type="project" value="UniProtKB-SubCell"/>
</dbReference>
<dbReference type="GO" id="GO:0003924">
    <property type="term" value="F:GTPase activity"/>
    <property type="evidence" value="ECO:0007669"/>
    <property type="project" value="InterPro"/>
</dbReference>
<dbReference type="GO" id="GO:0016459">
    <property type="term" value="C:myosin complex"/>
    <property type="evidence" value="ECO:0007669"/>
    <property type="project" value="UniProtKB-KW"/>
</dbReference>
<dbReference type="GO" id="GO:0051015">
    <property type="term" value="F:actin filament binding"/>
    <property type="evidence" value="ECO:0007669"/>
    <property type="project" value="TreeGrafter"/>
</dbReference>
<feature type="region of interest" description="Disordered" evidence="16">
    <location>
        <begin position="1947"/>
        <end position="1966"/>
    </location>
</feature>
<dbReference type="InterPro" id="IPR001806">
    <property type="entry name" value="Small_GTPase"/>
</dbReference>
<evidence type="ECO:0000256" key="14">
    <source>
        <dbReference type="PROSITE-ProRule" id="PRU00782"/>
    </source>
</evidence>
<dbReference type="InterPro" id="IPR036322">
    <property type="entry name" value="WD40_repeat_dom_sf"/>
</dbReference>
<dbReference type="PROSITE" id="PS50096">
    <property type="entry name" value="IQ"/>
    <property type="match status" value="3"/>
</dbReference>
<evidence type="ECO:0000256" key="11">
    <source>
        <dbReference type="ARBA" id="ARBA00023203"/>
    </source>
</evidence>
<dbReference type="PROSITE" id="PS50082">
    <property type="entry name" value="WD_REPEATS_2"/>
    <property type="match status" value="1"/>
</dbReference>
<dbReference type="Gene3D" id="1.20.1520.10">
    <property type="entry name" value="ADP-ribosylation factor-like 2-binding protein, domain"/>
    <property type="match status" value="1"/>
</dbReference>
<dbReference type="InterPro" id="IPR023379">
    <property type="entry name" value="BART_dom"/>
</dbReference>
<keyword evidence="11 14" id="KW-0009">Actin-binding</keyword>
<evidence type="ECO:0000259" key="18">
    <source>
        <dbReference type="PROSITE" id="PS51456"/>
    </source>
</evidence>
<dbReference type="InterPro" id="IPR036961">
    <property type="entry name" value="Kinesin_motor_dom_sf"/>
</dbReference>
<evidence type="ECO:0000256" key="3">
    <source>
        <dbReference type="ARBA" id="ARBA00022490"/>
    </source>
</evidence>
<dbReference type="SUPFAM" id="SSF50978">
    <property type="entry name" value="WD40 repeat-like"/>
    <property type="match status" value="1"/>
</dbReference>
<evidence type="ECO:0000313" key="19">
    <source>
        <dbReference type="EMBL" id="CAE7446087.1"/>
    </source>
</evidence>
<evidence type="ECO:0000313" key="20">
    <source>
        <dbReference type="Proteomes" id="UP000649617"/>
    </source>
</evidence>
<feature type="compositionally biased region" description="Basic and acidic residues" evidence="16">
    <location>
        <begin position="2075"/>
        <end position="2093"/>
    </location>
</feature>
<keyword evidence="8" id="KW-0969">Cilium</keyword>
<dbReference type="GO" id="GO:0007015">
    <property type="term" value="P:actin filament organization"/>
    <property type="evidence" value="ECO:0007669"/>
    <property type="project" value="TreeGrafter"/>
</dbReference>
<feature type="transmembrane region" description="Helical" evidence="17">
    <location>
        <begin position="807"/>
        <end position="824"/>
    </location>
</feature>
<dbReference type="InterPro" id="IPR001609">
    <property type="entry name" value="Myosin_head_motor_dom-like"/>
</dbReference>
<sequence length="2253" mass="252671">MPVRASRHNLKLSYRLQHSLRRENIPWDALDFPDNQDSVDLLAGKGTGVFAMLDEECIVPNGSDQGYCNKLIKQHKGHRRFDEIKTKPTWFVIKHFAGPVSYCTDSFLDKNRDQLSNDLIECVGNSSNQFVANLFRKDPKFAEAFAKEEDQPKGGKKKKYTVSSEFKEQLSSLMDVVDLTEPHFIRCIKPNPQNLPDLFDRKGVTEQLRYGGVLQVVQVSRAGYPVRINHQECWDDYKVVGSQKVVSELRHLQDPKIRAQKLLEHLDAELNIPKPKHGLSWAVGKTLVFFKLPAFERVKFARLELLIKSTTLIQASWRGKVRRRMFVAIRLFTRHVQALLRSKQARADLQRRRSEDSATKLQASARAKLARTRYQNILRKVIKIQAVRRGVLGRRYAKEHKRHVSAARLQSLVRTKKDQRIYDALRLSIQFAQQRLRMRNAKGQLKKLKQEAKEVGAMMAKAQKAQEQASELRKHNEEMEAHQLQLQSENKTLSNKVKHLEETLQQMQHQFEEMKVQAAEAAKLAADQSKTVVEAEKMEPGCPKSEMTFMCPAQDLLREDPALLAASAGGTRSSLERAEHALRLLNLLKTPAAPAVLSASVLGLYAMFVGDMLSKSDAVKPEEVRLQRSADADPQLLSHLTSALDLDDWCLEVDDVITASHWDVLQQVFAQCAATQDCTAIRSWVDTAMRGGFTKVQLVVAPGSELIGKTLEDLLGLRDPPIANSNEESVVPWSVRMFRGYPLAAWRREEHVLRFCCMQTRKRQAAEAGHYVQTPTSSMLEMSSFLRGVFAIIAFIIALLLDPWTNILVGCLFIVGMLLLTSAVKADAIPEILDWNSCLTIGCGEAIFIAIRRSGLLTAMAELIAQIGAIGGNPLQLCSLSLAAQLATACLSPTPAGLLIANAATALDEKYNQLDSQHGALFNANCDSHVGCDMGGLAVSPVRNNLMVHHQFQIGGRTLKFLDCSGNDRAAHLVKEWFARTQWVFVVYSLTDTRSYEKALGLATEARQAGASVVLFANKFDLNQGKPVEVNLQEAHDKGTQLGAYVGEGVTLSEWARFAASQDETQAPAEDAAPDAAAADDAQRRSSISAAIDSVKSWFGTTPEKGGKATGVLRASLKGTKAMKQAKRDADPNADLRPVQELQDIVLAKKGFTGRAPTVCLCNLTCPERVGHLEFHSHAHPPGLEDYLLSASCLMEINAFAQRHSGKFEDVGPGSPRHDHPHDWYEIFQEREYEAMMRVRTDQFLAIEGVTAEQAVEECFRKRNEGNSKFQYFEYLAAAVDYRRFYALMLDFKEGRRNLTQWWNCLKLEDDDCKSGSHVAVKGFSLNFKIELTWSMLSFLDPKHIAQVQVGLAVYIVTVGYILFVTASKDGTVVVYRCYRTEMEIAMLAAEDFRGDNAAPPPDHSNIAVHSRLVGHSRAITSVFFNLLEDQLVTTSIDKSVRFWNVDTGEMLKVFTDSSPVPVAAFLPFNPQVFVAANSNAVLRLVNVQNGMVLQKLKVETEVRTLKFDDTGLFLLAGTKSGSIHVLEATDSSTLKFKFKVQLARGGVTCLVFVPAAHGQPPCLLVNTSDSSASIIDCTYGPPSGVLTNLAVRHRVRVAHALLPLKCCYSPSSQGYLISASEDKEVYIYSLAKGANYKMSYLKHHQVPVVAVATNHQVPLLDVARRHDGRSFAFQDTLLASADSLGYKTELRCPTGTGAVLRPPKGFGSASGRSEEPARRGHEAICDEPADLREDLRYRLARYRYTRRIEPPPPPLAMDPAFEPAPPKPIQVAAAQVMSSTSLRSFQPQRRRVQLAVQAEHRRLRLEAARTRRELTQQELEEKTLADMDRYLQRMEQFEMEKNSSRAGGRRRPLASLTLEQQLQERQKQFATIMAAAAFCAAAAKAMAGFGPISQACLSRFHRISFQEKGAAARPFACAVAINLWRSHYASSVRAQLAGCVQEASPVSACESPTPSSPSRPRKSLKESADARVMQMQLPVLDKSTALPFMWRCQLMEDRVVTKFRVRRARGHTRCLLAALRCWHPFRALRMMRDVLARIKRLQRFLRSALVRLKATRVALKAQMIHIEREIVEKEHEDEQKEMKQDSKTDFCRRMPPSHKGQDHRSQEQAKSLLPDTWRSQAVHFLLRHRRREQLQLLQEWRMDMATYHWEVQEWRRARSALSCPVMPPYPTHVPSNKELCKVITDARRVCRTGAPPPMNFLTVHKSEVEGTGLQWYPREDLTQPHGLHLQVDAMQEVIEPLVTPKGSVLEPS</sequence>
<dbReference type="Pfam" id="PF11527">
    <property type="entry name" value="ARL2_Bind_BART"/>
    <property type="match status" value="1"/>
</dbReference>
<feature type="region of interest" description="Disordered" evidence="16">
    <location>
        <begin position="1061"/>
        <end position="1084"/>
    </location>
</feature>
<keyword evidence="5" id="KW-0677">Repeat</keyword>
<dbReference type="Gene3D" id="1.20.5.190">
    <property type="match status" value="1"/>
</dbReference>
<evidence type="ECO:0000256" key="13">
    <source>
        <dbReference type="PROSITE-ProRule" id="PRU00221"/>
    </source>
</evidence>
<keyword evidence="17" id="KW-0472">Membrane</keyword>
<evidence type="ECO:0000256" key="8">
    <source>
        <dbReference type="ARBA" id="ARBA00023069"/>
    </source>
</evidence>
<reference evidence="19" key="1">
    <citation type="submission" date="2021-02" db="EMBL/GenBank/DDBJ databases">
        <authorList>
            <person name="Dougan E. K."/>
            <person name="Rhodes N."/>
            <person name="Thang M."/>
            <person name="Chan C."/>
        </authorList>
    </citation>
    <scope>NUCLEOTIDE SEQUENCE</scope>
</reference>
<evidence type="ECO:0000256" key="9">
    <source>
        <dbReference type="ARBA" id="ARBA00023123"/>
    </source>
</evidence>
<dbReference type="Gene3D" id="1.20.58.530">
    <property type="match status" value="1"/>
</dbReference>
<dbReference type="SUPFAM" id="SSF52540">
    <property type="entry name" value="P-loop containing nucleoside triphosphate hydrolases"/>
    <property type="match status" value="2"/>
</dbReference>
<keyword evidence="3" id="KW-0963">Cytoplasm</keyword>
<evidence type="ECO:0000256" key="15">
    <source>
        <dbReference type="SAM" id="Coils"/>
    </source>
</evidence>
<feature type="domain" description="Myosin motor" evidence="18">
    <location>
        <begin position="1"/>
        <end position="308"/>
    </location>
</feature>
<feature type="region of interest" description="Disordered" evidence="16">
    <location>
        <begin position="2075"/>
        <end position="2112"/>
    </location>
</feature>
<dbReference type="OrthoDB" id="6108017at2759"/>
<dbReference type="PROSITE" id="PS00678">
    <property type="entry name" value="WD_REPEATS_1"/>
    <property type="match status" value="1"/>
</dbReference>
<protein>
    <submittedName>
        <fullName evidence="19">XI-2 protein</fullName>
    </submittedName>
</protein>
<organism evidence="19 20">
    <name type="scientific">Symbiodinium pilosum</name>
    <name type="common">Dinoflagellate</name>
    <dbReference type="NCBI Taxonomy" id="2952"/>
    <lineage>
        <taxon>Eukaryota</taxon>
        <taxon>Sar</taxon>
        <taxon>Alveolata</taxon>
        <taxon>Dinophyceae</taxon>
        <taxon>Suessiales</taxon>
        <taxon>Symbiodiniaceae</taxon>
        <taxon>Symbiodinium</taxon>
    </lineage>
</organism>
<keyword evidence="12" id="KW-0966">Cell projection</keyword>
<feature type="region of interest" description="Disordered" evidence="16">
    <location>
        <begin position="1702"/>
        <end position="1721"/>
    </location>
</feature>
<keyword evidence="6" id="KW-0547">Nucleotide-binding</keyword>
<evidence type="ECO:0000256" key="7">
    <source>
        <dbReference type="ARBA" id="ARBA00022840"/>
    </source>
</evidence>
<dbReference type="PANTHER" id="PTHR13140">
    <property type="entry name" value="MYOSIN"/>
    <property type="match status" value="1"/>
</dbReference>
<evidence type="ECO:0000256" key="2">
    <source>
        <dbReference type="ARBA" id="ARBA00004496"/>
    </source>
</evidence>
<dbReference type="InterPro" id="IPR027417">
    <property type="entry name" value="P-loop_NTPase"/>
</dbReference>
<comment type="similarity">
    <text evidence="14">Belongs to the TRAFAC class myosin-kinesin ATPase superfamily. Myosin family.</text>
</comment>
<feature type="region of interest" description="Actin-binding" evidence="14">
    <location>
        <begin position="170"/>
        <end position="192"/>
    </location>
</feature>
<keyword evidence="17" id="KW-1133">Transmembrane helix</keyword>
<feature type="coiled-coil region" evidence="15">
    <location>
        <begin position="431"/>
        <end position="524"/>
    </location>
</feature>
<proteinExistence type="inferred from homology"/>
<keyword evidence="4 13" id="KW-0853">WD repeat</keyword>
<dbReference type="PROSITE" id="PS50294">
    <property type="entry name" value="WD_REPEATS_REGION"/>
    <property type="match status" value="1"/>
</dbReference>
<dbReference type="Pfam" id="PF00063">
    <property type="entry name" value="Myosin_head"/>
    <property type="match status" value="1"/>
</dbReference>
<evidence type="ECO:0000256" key="5">
    <source>
        <dbReference type="ARBA" id="ARBA00022737"/>
    </source>
</evidence>